<gene>
    <name evidence="2" type="ORF">CRU90_08995</name>
</gene>
<dbReference type="RefSeq" id="WP_128986955.1">
    <property type="nucleotide sequence ID" value="NZ_PDJZ01000009.1"/>
</dbReference>
<feature type="transmembrane region" description="Helical" evidence="1">
    <location>
        <begin position="12"/>
        <end position="33"/>
    </location>
</feature>
<reference evidence="2 3" key="1">
    <citation type="submission" date="2017-10" db="EMBL/GenBank/DDBJ databases">
        <title>Genomics of the genus Arcobacter.</title>
        <authorList>
            <person name="Perez-Cataluna A."/>
            <person name="Figueras M.J."/>
        </authorList>
    </citation>
    <scope>NUCLEOTIDE SEQUENCE [LARGE SCALE GENOMIC DNA]</scope>
    <source>
        <strain evidence="2 3">F26</strain>
    </source>
</reference>
<organism evidence="2 3">
    <name type="scientific">Arcobacter cloacae</name>
    <dbReference type="NCBI Taxonomy" id="1054034"/>
    <lineage>
        <taxon>Bacteria</taxon>
        <taxon>Pseudomonadati</taxon>
        <taxon>Campylobacterota</taxon>
        <taxon>Epsilonproteobacteria</taxon>
        <taxon>Campylobacterales</taxon>
        <taxon>Arcobacteraceae</taxon>
        <taxon>Arcobacter</taxon>
    </lineage>
</organism>
<name>A0A4Q0ZBV9_9BACT</name>
<evidence type="ECO:0000256" key="1">
    <source>
        <dbReference type="SAM" id="Phobius"/>
    </source>
</evidence>
<evidence type="ECO:0000313" key="3">
    <source>
        <dbReference type="Proteomes" id="UP000290870"/>
    </source>
</evidence>
<dbReference type="OrthoDB" id="5365719at2"/>
<proteinExistence type="predicted"/>
<dbReference type="Proteomes" id="UP000290870">
    <property type="component" value="Unassembled WGS sequence"/>
</dbReference>
<evidence type="ECO:0000313" key="2">
    <source>
        <dbReference type="EMBL" id="RXJ83699.1"/>
    </source>
</evidence>
<keyword evidence="1" id="KW-1133">Transmembrane helix</keyword>
<dbReference type="AlphaFoldDB" id="A0A4Q0ZBV9"/>
<comment type="caution">
    <text evidence="2">The sequence shown here is derived from an EMBL/GenBank/DDBJ whole genome shotgun (WGS) entry which is preliminary data.</text>
</comment>
<protein>
    <submittedName>
        <fullName evidence="2">Uncharacterized protein</fullName>
    </submittedName>
</protein>
<keyword evidence="1" id="KW-0812">Transmembrane</keyword>
<accession>A0A4Q0ZBV9</accession>
<dbReference type="EMBL" id="PDJZ01000009">
    <property type="protein sequence ID" value="RXJ83699.1"/>
    <property type="molecule type" value="Genomic_DNA"/>
</dbReference>
<keyword evidence="1" id="KW-0472">Membrane</keyword>
<sequence length="105" mass="12089">MQTEVRKLPKKTVFIITFMVILAIAIFSGLSFLKKAKLTEVLQTIGHSDIKDLTVINKLSVEDTQTRYKSTVFKVMFFDNTLNKTCIGFIHKEKNSHYTKDIDCK</sequence>